<accession>A0ABZ0VZT4</accession>
<dbReference type="EMBL" id="CP139960">
    <property type="protein sequence ID" value="WQD36441.1"/>
    <property type="molecule type" value="Genomic_DNA"/>
</dbReference>
<dbReference type="PANTHER" id="PTHR43267:SF3">
    <property type="entry name" value="THIF PROTEIN"/>
    <property type="match status" value="1"/>
</dbReference>
<organism evidence="2 3">
    <name type="scientific">Niabella yanshanensis</name>
    <dbReference type="NCBI Taxonomy" id="577386"/>
    <lineage>
        <taxon>Bacteria</taxon>
        <taxon>Pseudomonadati</taxon>
        <taxon>Bacteroidota</taxon>
        <taxon>Chitinophagia</taxon>
        <taxon>Chitinophagales</taxon>
        <taxon>Chitinophagaceae</taxon>
        <taxon>Niabella</taxon>
    </lineage>
</organism>
<evidence type="ECO:0000313" key="3">
    <source>
        <dbReference type="Proteomes" id="UP001325680"/>
    </source>
</evidence>
<reference evidence="2 3" key="1">
    <citation type="submission" date="2023-12" db="EMBL/GenBank/DDBJ databases">
        <title>Genome sequencing and assembly of bacterial species from a model synthetic community.</title>
        <authorList>
            <person name="Hogle S.L."/>
        </authorList>
    </citation>
    <scope>NUCLEOTIDE SEQUENCE [LARGE SCALE GENOMIC DNA]</scope>
    <source>
        <strain evidence="2 3">HAMBI_3031</strain>
    </source>
</reference>
<dbReference type="Proteomes" id="UP001325680">
    <property type="component" value="Chromosome"/>
</dbReference>
<dbReference type="InterPro" id="IPR035985">
    <property type="entry name" value="Ubiquitin-activating_enz"/>
</dbReference>
<proteinExistence type="predicted"/>
<dbReference type="GO" id="GO:0016779">
    <property type="term" value="F:nucleotidyltransferase activity"/>
    <property type="evidence" value="ECO:0007669"/>
    <property type="project" value="UniProtKB-KW"/>
</dbReference>
<keyword evidence="3" id="KW-1185">Reference proteome</keyword>
<dbReference type="Pfam" id="PF00899">
    <property type="entry name" value="ThiF"/>
    <property type="match status" value="1"/>
</dbReference>
<sequence length="368" mass="41701">MLLGYRASEQYNSYYKPVYYRLAESGGQERLRELLSQTPSIQIYDTIESQLSELAKINNPQRQLTPEEYKVEVARYLDGKDPDEYGVWVYYPWSQKLVHLLDEEEFVQVRTSRNLYKIKPEELETLKTKKLGIIGLSVGQSIAMTIATERICGELYLADFDTVELCNMNRLSNCNVYNLGASKAVITAQKIAELDPFLKVTCFTDGITADNIDTFLGTGSSQLNILIEECDSIDVKILSRVKARAKGIPVVMDTNDRGMLDVERFDLEPERPLFHGNLNEEGIDLTKLKDLTSQEKLPMLDAMVNLSALSDRMKYSLSEMGKTINTWPQLASSVVLGGAMVTDTCRRILLSETTSSGRYYIDFKELIK</sequence>
<dbReference type="InterPro" id="IPR000594">
    <property type="entry name" value="ThiF_NAD_FAD-bd"/>
</dbReference>
<keyword evidence="2" id="KW-0808">Transferase</keyword>
<feature type="domain" description="THIF-type NAD/FAD binding fold" evidence="1">
    <location>
        <begin position="112"/>
        <end position="252"/>
    </location>
</feature>
<evidence type="ECO:0000259" key="1">
    <source>
        <dbReference type="Pfam" id="PF00899"/>
    </source>
</evidence>
<protein>
    <submittedName>
        <fullName evidence="2">ThiF family adenylyltransferase</fullName>
    </submittedName>
</protein>
<name>A0ABZ0VZT4_9BACT</name>
<keyword evidence="2" id="KW-0548">Nucleotidyltransferase</keyword>
<dbReference type="RefSeq" id="WP_114790076.1">
    <property type="nucleotide sequence ID" value="NZ_CP139960.1"/>
</dbReference>
<dbReference type="CDD" id="cd01483">
    <property type="entry name" value="E1_enzyme_family"/>
    <property type="match status" value="1"/>
</dbReference>
<dbReference type="SUPFAM" id="SSF69572">
    <property type="entry name" value="Activating enzymes of the ubiquitin-like proteins"/>
    <property type="match status" value="1"/>
</dbReference>
<evidence type="ECO:0000313" key="2">
    <source>
        <dbReference type="EMBL" id="WQD36441.1"/>
    </source>
</evidence>
<gene>
    <name evidence="2" type="ORF">U0035_12270</name>
</gene>
<dbReference type="PANTHER" id="PTHR43267">
    <property type="entry name" value="TRNA THREONYLCARBAMOYLADENOSINE DEHYDRATASE"/>
    <property type="match status" value="1"/>
</dbReference>
<dbReference type="InterPro" id="IPR045886">
    <property type="entry name" value="ThiF/MoeB/HesA"/>
</dbReference>
<dbReference type="Gene3D" id="3.40.50.720">
    <property type="entry name" value="NAD(P)-binding Rossmann-like Domain"/>
    <property type="match status" value="1"/>
</dbReference>